<gene>
    <name evidence="7" type="ORF">WR25_04983</name>
</gene>
<dbReference type="InterPro" id="IPR054549">
    <property type="entry name" value="UVB_sens_RUS_dom"/>
</dbReference>
<sequence>MLTGSYPHTVSDDYLEYQIWDTAQALASSLTAALSVEAVLRGAGVGNETATPLAASLTWLVKDGLGMIGRIAFTYCKGKMLKFLPYSSKWKKENMLESEAWENCEMALNDGRNWKQW</sequence>
<dbReference type="Proteomes" id="UP000218231">
    <property type="component" value="Unassembled WGS sequence"/>
</dbReference>
<keyword evidence="8" id="KW-1185">Reference proteome</keyword>
<organism evidence="7 8">
    <name type="scientific">Diploscapter pachys</name>
    <dbReference type="NCBI Taxonomy" id="2018661"/>
    <lineage>
        <taxon>Eukaryota</taxon>
        <taxon>Metazoa</taxon>
        <taxon>Ecdysozoa</taxon>
        <taxon>Nematoda</taxon>
        <taxon>Chromadorea</taxon>
        <taxon>Rhabditida</taxon>
        <taxon>Rhabditina</taxon>
        <taxon>Rhabditomorpha</taxon>
        <taxon>Rhabditoidea</taxon>
        <taxon>Rhabditidae</taxon>
        <taxon>Diploscapter</taxon>
    </lineage>
</organism>
<name>A0A2A2J522_9BILA</name>
<reference evidence="7 8" key="1">
    <citation type="journal article" date="2017" name="Curr. Biol.">
        <title>Genome architecture and evolution of a unichromosomal asexual nematode.</title>
        <authorList>
            <person name="Fradin H."/>
            <person name="Zegar C."/>
            <person name="Gutwein M."/>
            <person name="Lucas J."/>
            <person name="Kovtun M."/>
            <person name="Corcoran D."/>
            <person name="Baugh L.R."/>
            <person name="Kiontke K."/>
            <person name="Gunsalus K."/>
            <person name="Fitch D.H."/>
            <person name="Piano F."/>
        </authorList>
    </citation>
    <scope>NUCLEOTIDE SEQUENCE [LARGE SCALE GENOMIC DNA]</scope>
    <source>
        <strain evidence="7">PF1309</strain>
    </source>
</reference>
<evidence type="ECO:0000256" key="4">
    <source>
        <dbReference type="ARBA" id="ARBA00022989"/>
    </source>
</evidence>
<evidence type="ECO:0000259" key="6">
    <source>
        <dbReference type="Pfam" id="PF04884"/>
    </source>
</evidence>
<dbReference type="GO" id="GO:0016020">
    <property type="term" value="C:membrane"/>
    <property type="evidence" value="ECO:0007669"/>
    <property type="project" value="UniProtKB-SubCell"/>
</dbReference>
<evidence type="ECO:0000313" key="7">
    <source>
        <dbReference type="EMBL" id="PAV56709.1"/>
    </source>
</evidence>
<evidence type="ECO:0000256" key="2">
    <source>
        <dbReference type="ARBA" id="ARBA00007558"/>
    </source>
</evidence>
<dbReference type="AlphaFoldDB" id="A0A2A2J522"/>
<comment type="caution">
    <text evidence="7">The sequence shown here is derived from an EMBL/GenBank/DDBJ whole genome shotgun (WGS) entry which is preliminary data.</text>
</comment>
<evidence type="ECO:0000256" key="1">
    <source>
        <dbReference type="ARBA" id="ARBA00004370"/>
    </source>
</evidence>
<comment type="subcellular location">
    <subcellularLocation>
        <location evidence="1">Membrane</location>
    </subcellularLocation>
</comment>
<evidence type="ECO:0000256" key="3">
    <source>
        <dbReference type="ARBA" id="ARBA00022692"/>
    </source>
</evidence>
<feature type="domain" description="Protein root UVB sensitive/RUS" evidence="6">
    <location>
        <begin position="5"/>
        <end position="82"/>
    </location>
</feature>
<dbReference type="InterPro" id="IPR006968">
    <property type="entry name" value="RUS_fam"/>
</dbReference>
<comment type="similarity">
    <text evidence="2">Belongs to the RUS1 family.</text>
</comment>
<protein>
    <recommendedName>
        <fullName evidence="6">Protein root UVB sensitive/RUS domain-containing protein</fullName>
    </recommendedName>
</protein>
<accession>A0A2A2J522</accession>
<evidence type="ECO:0000256" key="5">
    <source>
        <dbReference type="ARBA" id="ARBA00023136"/>
    </source>
</evidence>
<keyword evidence="3" id="KW-0812">Transmembrane</keyword>
<evidence type="ECO:0000313" key="8">
    <source>
        <dbReference type="Proteomes" id="UP000218231"/>
    </source>
</evidence>
<proteinExistence type="inferred from homology"/>
<dbReference type="OrthoDB" id="364779at2759"/>
<dbReference type="Pfam" id="PF04884">
    <property type="entry name" value="UVB_sens_prot"/>
    <property type="match status" value="1"/>
</dbReference>
<dbReference type="PANTHER" id="PTHR12770">
    <property type="entry name" value="RUS1 FAMILY PROTEIN C16ORF58"/>
    <property type="match status" value="1"/>
</dbReference>
<dbReference type="EMBL" id="LIAE01010679">
    <property type="protein sequence ID" value="PAV56709.1"/>
    <property type="molecule type" value="Genomic_DNA"/>
</dbReference>
<keyword evidence="5" id="KW-0472">Membrane</keyword>
<keyword evidence="4" id="KW-1133">Transmembrane helix</keyword>
<dbReference type="PANTHER" id="PTHR12770:SF31">
    <property type="entry name" value="RUS FAMILY MEMBER 1"/>
    <property type="match status" value="1"/>
</dbReference>